<feature type="compositionally biased region" description="Polar residues" evidence="2">
    <location>
        <begin position="688"/>
        <end position="699"/>
    </location>
</feature>
<sequence>MASAQVLRKQEHLEAGKKKLEEFRRKKAAEKAKKSTSTIHPQVSKVPHETQPSETERARITDSNGVGTSDAPAEDIPDPSGVVPIIESKESNTLIKSDNNSFAVTNENPFILARNNDIKSFVPEHSYLNNEEYKGGVASTGSDGVWTAKDKFQHRKDDDGSSAQAPYRFGSTQEALASSQFTYHGLDNYSSSNTAGHVNDLSPDNYGSSAVYTSDKLPKNYVSTPLTDKLGSSGNEVNNLTSSPYQESLRSTSSTTDSVNGLKQKLSAFPDAGEKKFSGSIDYMGSINHSSSWTSDNRYADPNSDARSSSQPASGRRSRPSFLDSIQISNDPSSSSALSGMEKNDKLDSKVYTVDGVRSLFTQQPGNSSIASGDGVGLFNNVVENKHDFFSQKQNEDFAALEQHIEDLTQEKFSLQRALEASRSLAESLASENSALTDNYNQQGGVVNQLKFDLEQLQEEIKSRMVELEAIRIEYGNAQLECNAADERAKLLAAEVIGLEEKALRLRSNELKLERQLENTQVEISSYRRKMSALEKDRQDLSSTIDALQEEKKLLQSKLRKASSSGKSIDLNKASDNKKNVSTSTEDLESTHSDNLGTALLGGDTPGFQFSQENIHLTLEGLPMAIPPDQIRTIQNINTLTAELSLEKDQLMQALAAESSQSSKLLELNKELTRKLETQTQRLELLTAQSMATDHTQSRPLDPRTVHESTTYADEGDEVVERVLGWIMKLFPGGPSRRRPSKHL</sequence>
<feature type="compositionally biased region" description="Low complexity" evidence="2">
    <location>
        <begin position="324"/>
        <end position="336"/>
    </location>
</feature>
<feature type="region of interest" description="Disordered" evidence="2">
    <location>
        <begin position="225"/>
        <end position="259"/>
    </location>
</feature>
<evidence type="ECO:0000256" key="1">
    <source>
        <dbReference type="SAM" id="Coils"/>
    </source>
</evidence>
<name>A0ABD3BRD7_9LAMI</name>
<proteinExistence type="predicted"/>
<dbReference type="PANTHER" id="PTHR47490:SF2">
    <property type="entry name" value="PROTEIN BLISTER"/>
    <property type="match status" value="1"/>
</dbReference>
<feature type="compositionally biased region" description="Basic and acidic residues" evidence="2">
    <location>
        <begin position="8"/>
        <end position="33"/>
    </location>
</feature>
<dbReference type="AlphaFoldDB" id="A0ABD3BRD7"/>
<evidence type="ECO:0000313" key="3">
    <source>
        <dbReference type="EMBL" id="KAL3620083.1"/>
    </source>
</evidence>
<feature type="region of interest" description="Disordered" evidence="2">
    <location>
        <begin position="291"/>
        <end position="342"/>
    </location>
</feature>
<comment type="caution">
    <text evidence="3">The sequence shown here is derived from an EMBL/GenBank/DDBJ whole genome shotgun (WGS) entry which is preliminary data.</text>
</comment>
<feature type="region of interest" description="Disordered" evidence="2">
    <location>
        <begin position="1"/>
        <end position="84"/>
    </location>
</feature>
<keyword evidence="4" id="KW-1185">Reference proteome</keyword>
<dbReference type="Proteomes" id="UP001632038">
    <property type="component" value="Unassembled WGS sequence"/>
</dbReference>
<keyword evidence="1" id="KW-0175">Coiled coil</keyword>
<organism evidence="3 4">
    <name type="scientific">Castilleja foliolosa</name>
    <dbReference type="NCBI Taxonomy" id="1961234"/>
    <lineage>
        <taxon>Eukaryota</taxon>
        <taxon>Viridiplantae</taxon>
        <taxon>Streptophyta</taxon>
        <taxon>Embryophyta</taxon>
        <taxon>Tracheophyta</taxon>
        <taxon>Spermatophyta</taxon>
        <taxon>Magnoliopsida</taxon>
        <taxon>eudicotyledons</taxon>
        <taxon>Gunneridae</taxon>
        <taxon>Pentapetalae</taxon>
        <taxon>asterids</taxon>
        <taxon>lamiids</taxon>
        <taxon>Lamiales</taxon>
        <taxon>Orobanchaceae</taxon>
        <taxon>Pedicularideae</taxon>
        <taxon>Castillejinae</taxon>
        <taxon>Castilleja</taxon>
    </lineage>
</organism>
<feature type="region of interest" description="Disordered" evidence="2">
    <location>
        <begin position="566"/>
        <end position="605"/>
    </location>
</feature>
<dbReference type="InterPro" id="IPR044194">
    <property type="entry name" value="BLISTER"/>
</dbReference>
<dbReference type="PANTHER" id="PTHR47490">
    <property type="entry name" value="PROTEIN BLISTER"/>
    <property type="match status" value="1"/>
</dbReference>
<gene>
    <name evidence="3" type="ORF">CASFOL_034995</name>
</gene>
<evidence type="ECO:0000256" key="2">
    <source>
        <dbReference type="SAM" id="MobiDB-lite"/>
    </source>
</evidence>
<reference evidence="4" key="1">
    <citation type="journal article" date="2024" name="IScience">
        <title>Strigolactones Initiate the Formation of Haustorium-like Structures in Castilleja.</title>
        <authorList>
            <person name="Buerger M."/>
            <person name="Peterson D."/>
            <person name="Chory J."/>
        </authorList>
    </citation>
    <scope>NUCLEOTIDE SEQUENCE [LARGE SCALE GENOMIC DNA]</scope>
</reference>
<feature type="coiled-coil region" evidence="1">
    <location>
        <begin position="503"/>
        <end position="565"/>
    </location>
</feature>
<evidence type="ECO:0000313" key="4">
    <source>
        <dbReference type="Proteomes" id="UP001632038"/>
    </source>
</evidence>
<accession>A0ABD3BRD7</accession>
<feature type="coiled-coil region" evidence="1">
    <location>
        <begin position="391"/>
        <end position="418"/>
    </location>
</feature>
<dbReference type="EMBL" id="JAVIJP010000066">
    <property type="protein sequence ID" value="KAL3620083.1"/>
    <property type="molecule type" value="Genomic_DNA"/>
</dbReference>
<evidence type="ECO:0008006" key="5">
    <source>
        <dbReference type="Google" id="ProtNLM"/>
    </source>
</evidence>
<protein>
    <recommendedName>
        <fullName evidence="5">BLISTER</fullName>
    </recommendedName>
</protein>
<feature type="region of interest" description="Disordered" evidence="2">
    <location>
        <begin position="688"/>
        <end position="713"/>
    </location>
</feature>
<feature type="coiled-coil region" evidence="1">
    <location>
        <begin position="447"/>
        <end position="474"/>
    </location>
</feature>